<evidence type="ECO:0000256" key="1">
    <source>
        <dbReference type="SAM" id="SignalP"/>
    </source>
</evidence>
<dbReference type="RefSeq" id="WP_316026615.1">
    <property type="nucleotide sequence ID" value="NZ_JAWDIO010000002.1"/>
</dbReference>
<evidence type="ECO:0000313" key="3">
    <source>
        <dbReference type="Proteomes" id="UP001247805"/>
    </source>
</evidence>
<keyword evidence="3" id="KW-1185">Reference proteome</keyword>
<proteinExistence type="predicted"/>
<dbReference type="SUPFAM" id="SSF56925">
    <property type="entry name" value="OMPA-like"/>
    <property type="match status" value="1"/>
</dbReference>
<comment type="caution">
    <text evidence="2">The sequence shown here is derived from an EMBL/GenBank/DDBJ whole genome shotgun (WGS) entry which is preliminary data.</text>
</comment>
<dbReference type="PANTHER" id="PTHR36920">
    <property type="match status" value="1"/>
</dbReference>
<organism evidence="2 3">
    <name type="scientific">Paraglaciecola aquimarina</name>
    <dbReference type="NCBI Taxonomy" id="1235557"/>
    <lineage>
        <taxon>Bacteria</taxon>
        <taxon>Pseudomonadati</taxon>
        <taxon>Pseudomonadota</taxon>
        <taxon>Gammaproteobacteria</taxon>
        <taxon>Alteromonadales</taxon>
        <taxon>Alteromonadaceae</taxon>
        <taxon>Paraglaciecola</taxon>
    </lineage>
</organism>
<dbReference type="Pfam" id="PF03922">
    <property type="entry name" value="OmpW"/>
    <property type="match status" value="1"/>
</dbReference>
<dbReference type="Gene3D" id="2.40.160.20">
    <property type="match status" value="1"/>
</dbReference>
<evidence type="ECO:0000313" key="2">
    <source>
        <dbReference type="EMBL" id="MDU0355058.1"/>
    </source>
</evidence>
<gene>
    <name evidence="2" type="ORF">RS130_15160</name>
</gene>
<accession>A0ABU3SYG9</accession>
<dbReference type="Proteomes" id="UP001247805">
    <property type="component" value="Unassembled WGS sequence"/>
</dbReference>
<dbReference type="PANTHER" id="PTHR36920:SF1">
    <property type="entry name" value="OUTER MEMBRANE PROTEIN W"/>
    <property type="match status" value="1"/>
</dbReference>
<dbReference type="InterPro" id="IPR005618">
    <property type="entry name" value="OMPW"/>
</dbReference>
<protein>
    <submittedName>
        <fullName evidence="2">OmpW family outer membrane protein</fullName>
    </submittedName>
</protein>
<reference evidence="2 3" key="1">
    <citation type="submission" date="2023-10" db="EMBL/GenBank/DDBJ databases">
        <title>Glaciecola aquimarina strain GGW-M5 nov., isolated from a coastal seawater.</title>
        <authorList>
            <person name="Bayburt H."/>
            <person name="Kim J.M."/>
            <person name="Choi B.J."/>
            <person name="Jeon C.O."/>
        </authorList>
    </citation>
    <scope>NUCLEOTIDE SEQUENCE [LARGE SCALE GENOMIC DNA]</scope>
    <source>
        <strain evidence="2 3">KCTC 32108</strain>
    </source>
</reference>
<dbReference type="EMBL" id="JAWDIO010000002">
    <property type="protein sequence ID" value="MDU0355058.1"/>
    <property type="molecule type" value="Genomic_DNA"/>
</dbReference>
<keyword evidence="1" id="KW-0732">Signal</keyword>
<name>A0ABU3SYG9_9ALTE</name>
<feature type="signal peptide" evidence="1">
    <location>
        <begin position="1"/>
        <end position="23"/>
    </location>
</feature>
<feature type="chain" id="PRO_5045567821" evidence="1">
    <location>
        <begin position="24"/>
        <end position="219"/>
    </location>
</feature>
<dbReference type="InterPro" id="IPR011250">
    <property type="entry name" value="OMP/PagP_B-barrel"/>
</dbReference>
<sequence length="219" mass="23672">MKNKLCSLALIITGLTSSLSVQAYETGNLLIRTGLTAVRPDAASDNVLVDGNDLGMGVSVDNNSQLGININYFLSPKIAIEILLATPFKHDIDLNTVGALGTTKHLPPTVSINFYFAESTAVLQPYVGAGINYTVFFDEEFTTENSQAGFSDLSLDDSIGLSAQAGIDYILNDNWQINASLRWININTTADFKLNNASGSVDVDIDPFVYTLSIGYRFN</sequence>